<evidence type="ECO:0000256" key="7">
    <source>
        <dbReference type="ARBA" id="ARBA00048258"/>
    </source>
</evidence>
<keyword evidence="10" id="KW-1185">Reference proteome</keyword>
<feature type="binding site" evidence="8">
    <location>
        <position position="193"/>
    </location>
    <ligand>
        <name>ATP</name>
        <dbReference type="ChEBI" id="CHEBI:30616"/>
    </ligand>
</feature>
<feature type="active site" description="Proton donor" evidence="8">
    <location>
        <position position="49"/>
    </location>
</feature>
<keyword evidence="3 8" id="KW-0436">Ligase</keyword>
<comment type="subcellular location">
    <subcellularLocation>
        <location evidence="8">Cytoplasm</location>
    </subcellularLocation>
</comment>
<evidence type="ECO:0000256" key="8">
    <source>
        <dbReference type="HAMAP-Rule" id="MF_00158"/>
    </source>
</evidence>
<dbReference type="EMBL" id="VSLD01000001">
    <property type="protein sequence ID" value="TYD00797.1"/>
    <property type="molecule type" value="Genomic_DNA"/>
</dbReference>
<evidence type="ECO:0000256" key="5">
    <source>
        <dbReference type="ARBA" id="ARBA00022741"/>
    </source>
</evidence>
<comment type="miscellaneous">
    <text evidence="8">The reaction proceeds by a bi uni uni bi ping pong mechanism.</text>
</comment>
<feature type="binding site" evidence="8">
    <location>
        <position position="73"/>
    </location>
    <ligand>
        <name>(R)-pantoate</name>
        <dbReference type="ChEBI" id="CHEBI:15980"/>
    </ligand>
</feature>
<dbReference type="InterPro" id="IPR014729">
    <property type="entry name" value="Rossmann-like_a/b/a_fold"/>
</dbReference>
<dbReference type="GO" id="GO:0005524">
    <property type="term" value="F:ATP binding"/>
    <property type="evidence" value="ECO:0007669"/>
    <property type="project" value="UniProtKB-KW"/>
</dbReference>
<evidence type="ECO:0000256" key="2">
    <source>
        <dbReference type="ARBA" id="ARBA00009256"/>
    </source>
</evidence>
<dbReference type="Proteomes" id="UP000323410">
    <property type="component" value="Unassembled WGS sequence"/>
</dbReference>
<dbReference type="GO" id="GO:0005829">
    <property type="term" value="C:cytosol"/>
    <property type="evidence" value="ECO:0007669"/>
    <property type="project" value="TreeGrafter"/>
</dbReference>
<comment type="similarity">
    <text evidence="2 8">Belongs to the pantothenate synthetase family.</text>
</comment>
<dbReference type="UniPathway" id="UPA00028">
    <property type="reaction ID" value="UER00005"/>
</dbReference>
<evidence type="ECO:0000313" key="9">
    <source>
        <dbReference type="EMBL" id="TYD00797.1"/>
    </source>
</evidence>
<dbReference type="PANTHER" id="PTHR21299">
    <property type="entry name" value="CYTIDYLATE KINASE/PANTOATE-BETA-ALANINE LIGASE"/>
    <property type="match status" value="1"/>
</dbReference>
<dbReference type="Gene3D" id="3.40.50.620">
    <property type="entry name" value="HUPs"/>
    <property type="match status" value="1"/>
</dbReference>
<dbReference type="OrthoDB" id="9773087at2"/>
<reference evidence="9 10" key="1">
    <citation type="submission" date="2019-08" db="EMBL/GenBank/DDBJ databases">
        <title>Genone of Arthrobacter echini P9.</title>
        <authorList>
            <person name="Bowman J.P."/>
        </authorList>
    </citation>
    <scope>NUCLEOTIDE SEQUENCE [LARGE SCALE GENOMIC DNA]</scope>
    <source>
        <strain evidence="9 10">P9</strain>
    </source>
</reference>
<dbReference type="InterPro" id="IPR003721">
    <property type="entry name" value="Pantoate_ligase"/>
</dbReference>
<dbReference type="EC" id="6.3.2.1" evidence="8"/>
<feature type="binding site" evidence="8">
    <location>
        <begin position="42"/>
        <end position="49"/>
    </location>
    <ligand>
        <name>ATP</name>
        <dbReference type="ChEBI" id="CHEBI:30616"/>
    </ligand>
</feature>
<dbReference type="Pfam" id="PF02569">
    <property type="entry name" value="Pantoate_ligase"/>
    <property type="match status" value="1"/>
</dbReference>
<name>A0A5D0XX18_9MICC</name>
<dbReference type="SUPFAM" id="SSF52374">
    <property type="entry name" value="Nucleotidylyl transferase"/>
    <property type="match status" value="1"/>
</dbReference>
<organism evidence="9 10">
    <name type="scientific">Arthrobacter echini</name>
    <dbReference type="NCBI Taxonomy" id="1529066"/>
    <lineage>
        <taxon>Bacteria</taxon>
        <taxon>Bacillati</taxon>
        <taxon>Actinomycetota</taxon>
        <taxon>Actinomycetes</taxon>
        <taxon>Micrococcales</taxon>
        <taxon>Micrococcaceae</taxon>
        <taxon>Arthrobacter</taxon>
    </lineage>
</organism>
<dbReference type="InterPro" id="IPR042176">
    <property type="entry name" value="Pantoate_ligase_C"/>
</dbReference>
<dbReference type="HAMAP" id="MF_00158">
    <property type="entry name" value="PanC"/>
    <property type="match status" value="1"/>
</dbReference>
<feature type="binding site" evidence="8">
    <location>
        <begin position="164"/>
        <end position="167"/>
    </location>
    <ligand>
        <name>ATP</name>
        <dbReference type="ChEBI" id="CHEBI:30616"/>
    </ligand>
</feature>
<feature type="binding site" evidence="8">
    <location>
        <position position="73"/>
    </location>
    <ligand>
        <name>beta-alanine</name>
        <dbReference type="ChEBI" id="CHEBI:57966"/>
    </ligand>
</feature>
<sequence length="300" mass="31506">MPTQATPLLVSTAGELREATSALLEDVGTGDRRASLGLVPTMGGLHAGHAALAGTARRTDDVVVASIFVNPLQFGDRADLERYPRTLDADLRLLGESGVDVVFAPTLEEMYPGGEPLVRVSAGTVGEVLEGAARPGHFDGMLTVVAKLLNLARPTTADYRAYFGQKDAQQLALIRRMVLDLNIPAGIEGVPIVRDTDGLALSSRNRFLSVAERRAALVLPRVLQELRERSLDGLPLDLAAGRARIGAADGVELDYLDVVDPLSFDAVVHAADATAPALAVAAARVGAVRLIDNIALSGPA</sequence>
<protein>
    <recommendedName>
        <fullName evidence="8">Pantothenate synthetase</fullName>
        <shortName evidence="8">PS</shortName>
        <ecNumber evidence="8">6.3.2.1</ecNumber>
    </recommendedName>
    <alternativeName>
        <fullName evidence="8">Pantoate--beta-alanine ligase</fullName>
    </alternativeName>
    <alternativeName>
        <fullName evidence="8">Pantoate-activating enzyme</fullName>
    </alternativeName>
</protein>
<keyword evidence="6 8" id="KW-0067">ATP-binding</keyword>
<comment type="function">
    <text evidence="8">Catalyzes the condensation of pantoate with beta-alanine in an ATP-dependent reaction via a pantoyl-adenylate intermediate.</text>
</comment>
<evidence type="ECO:0000256" key="1">
    <source>
        <dbReference type="ARBA" id="ARBA00004990"/>
    </source>
</evidence>
<proteinExistence type="inferred from homology"/>
<dbReference type="GO" id="GO:0015940">
    <property type="term" value="P:pantothenate biosynthetic process"/>
    <property type="evidence" value="ECO:0007669"/>
    <property type="project" value="UniProtKB-UniRule"/>
</dbReference>
<feature type="binding site" evidence="8">
    <location>
        <begin position="201"/>
        <end position="204"/>
    </location>
    <ligand>
        <name>ATP</name>
        <dbReference type="ChEBI" id="CHEBI:30616"/>
    </ligand>
</feature>
<keyword evidence="4 8" id="KW-0566">Pantothenate biosynthesis</keyword>
<evidence type="ECO:0000256" key="3">
    <source>
        <dbReference type="ARBA" id="ARBA00022598"/>
    </source>
</evidence>
<dbReference type="Gene3D" id="3.30.1300.10">
    <property type="entry name" value="Pantoate-beta-alanine ligase, C-terminal domain"/>
    <property type="match status" value="1"/>
</dbReference>
<keyword evidence="8" id="KW-0963">Cytoplasm</keyword>
<evidence type="ECO:0000313" key="10">
    <source>
        <dbReference type="Proteomes" id="UP000323410"/>
    </source>
</evidence>
<evidence type="ECO:0000256" key="6">
    <source>
        <dbReference type="ARBA" id="ARBA00022840"/>
    </source>
</evidence>
<comment type="pathway">
    <text evidence="1 8">Cofactor biosynthesis; (R)-pantothenate biosynthesis; (R)-pantothenate from (R)-pantoate and beta-alanine: step 1/1.</text>
</comment>
<dbReference type="NCBIfam" id="TIGR00018">
    <property type="entry name" value="panC"/>
    <property type="match status" value="1"/>
</dbReference>
<dbReference type="PANTHER" id="PTHR21299:SF1">
    <property type="entry name" value="PANTOATE--BETA-ALANINE LIGASE"/>
    <property type="match status" value="1"/>
</dbReference>
<dbReference type="GO" id="GO:0004592">
    <property type="term" value="F:pantoate-beta-alanine ligase activity"/>
    <property type="evidence" value="ECO:0007669"/>
    <property type="project" value="UniProtKB-UniRule"/>
</dbReference>
<comment type="subunit">
    <text evidence="8">Homodimer.</text>
</comment>
<evidence type="ECO:0000256" key="4">
    <source>
        <dbReference type="ARBA" id="ARBA00022655"/>
    </source>
</evidence>
<accession>A0A5D0XX18</accession>
<gene>
    <name evidence="8" type="primary">panC</name>
    <name evidence="9" type="ORF">FQ377_04250</name>
</gene>
<keyword evidence="5 8" id="KW-0547">Nucleotide-binding</keyword>
<comment type="caution">
    <text evidence="9">The sequence shown here is derived from an EMBL/GenBank/DDBJ whole genome shotgun (WGS) entry which is preliminary data.</text>
</comment>
<comment type="catalytic activity">
    <reaction evidence="7 8">
        <text>(R)-pantoate + beta-alanine + ATP = (R)-pantothenate + AMP + diphosphate + H(+)</text>
        <dbReference type="Rhea" id="RHEA:10912"/>
        <dbReference type="ChEBI" id="CHEBI:15378"/>
        <dbReference type="ChEBI" id="CHEBI:15980"/>
        <dbReference type="ChEBI" id="CHEBI:29032"/>
        <dbReference type="ChEBI" id="CHEBI:30616"/>
        <dbReference type="ChEBI" id="CHEBI:33019"/>
        <dbReference type="ChEBI" id="CHEBI:57966"/>
        <dbReference type="ChEBI" id="CHEBI:456215"/>
        <dbReference type="EC" id="6.3.2.1"/>
    </reaction>
</comment>
<dbReference type="AlphaFoldDB" id="A0A5D0XX18"/>
<feature type="binding site" evidence="8">
    <location>
        <position position="170"/>
    </location>
    <ligand>
        <name>(R)-pantoate</name>
        <dbReference type="ChEBI" id="CHEBI:15980"/>
    </ligand>
</feature>